<name>A0A6J0JRV5_RAPSA</name>
<comment type="catalytic activity">
    <reaction evidence="1 10">
        <text>Endohydrolysis of (1-&gt;4)-beta-D-glucosidic linkages in cellulose, lichenin and cereal beta-D-glucans.</text>
        <dbReference type="EC" id="3.2.1.4"/>
    </reaction>
</comment>
<organism evidence="12 13">
    <name type="scientific">Raphanus sativus</name>
    <name type="common">Radish</name>
    <name type="synonym">Raphanus raphanistrum var. sativus</name>
    <dbReference type="NCBI Taxonomy" id="3726"/>
    <lineage>
        <taxon>Eukaryota</taxon>
        <taxon>Viridiplantae</taxon>
        <taxon>Streptophyta</taxon>
        <taxon>Embryophyta</taxon>
        <taxon>Tracheophyta</taxon>
        <taxon>Spermatophyta</taxon>
        <taxon>Magnoliopsida</taxon>
        <taxon>eudicotyledons</taxon>
        <taxon>Gunneridae</taxon>
        <taxon>Pentapetalae</taxon>
        <taxon>rosids</taxon>
        <taxon>malvids</taxon>
        <taxon>Brassicales</taxon>
        <taxon>Brassicaceae</taxon>
        <taxon>Brassiceae</taxon>
        <taxon>Raphanus</taxon>
    </lineage>
</organism>
<dbReference type="FunFam" id="1.50.10.10:FF:000020">
    <property type="entry name" value="Endoglucanase"/>
    <property type="match status" value="1"/>
</dbReference>
<dbReference type="Pfam" id="PF00759">
    <property type="entry name" value="Glyco_hydro_9"/>
    <property type="match status" value="1"/>
</dbReference>
<evidence type="ECO:0000256" key="9">
    <source>
        <dbReference type="PROSITE-ProRule" id="PRU10059"/>
    </source>
</evidence>
<keyword evidence="5 9" id="KW-0119">Carbohydrate metabolism</keyword>
<keyword evidence="7" id="KW-0961">Cell wall biogenesis/degradation</keyword>
<evidence type="ECO:0000256" key="3">
    <source>
        <dbReference type="ARBA" id="ARBA00022801"/>
    </source>
</evidence>
<sequence length="490" mass="53621">MSQLRNGSSQCLWTSTLFIVLLSMPMTHGAYNYGEALTNTLLFFEAQRSGKLPSNQRVDWRGDSALRDGSDVHVNLTGGYYDAGDNMKFGFSLAFTTTMLAWSSVEMEPELKVHKEHENVLAAIKWATDYLINAHPEPNVLYGQVGDGVSDHACWMRPEDMTTPRPSYRIDAQHPGSDLAAETAAAMAAASLAFAAYDVSYAGKLLGHAKDLFTFAKAYPGLYQNSITNAGAFYASSGYDDELFWAAAWLHRATDDQIYLDYLNEAYGTGGQRSMFAWDDKFVGAQVLMARLALEGKRDGSNKLDEFKGMAEDFICNCAQMGYNNFKKTPGGLLWFLPWNALQYTTTASFVLATYSKYLNTANTFINCNGGTLQASDLLNLARSQVDYILGSNPKGMSYMVGFGTNYPKKVHHRGASIVSIKKSNAAVSCTEGYNTWYNNPAPNPNVLTGALVGGPDQNDAYGDERTNFQQSEPVIATVAPFVGLLAAVA</sequence>
<comment type="similarity">
    <text evidence="2 9 10">Belongs to the glycosyl hydrolase 9 (cellulase E) family.</text>
</comment>
<evidence type="ECO:0000256" key="10">
    <source>
        <dbReference type="RuleBase" id="RU361166"/>
    </source>
</evidence>
<dbReference type="GO" id="GO:0071555">
    <property type="term" value="P:cell wall organization"/>
    <property type="evidence" value="ECO:0007669"/>
    <property type="project" value="UniProtKB-KW"/>
</dbReference>
<dbReference type="InterPro" id="IPR008928">
    <property type="entry name" value="6-hairpin_glycosidase_sf"/>
</dbReference>
<evidence type="ECO:0000256" key="7">
    <source>
        <dbReference type="ARBA" id="ARBA00023316"/>
    </source>
</evidence>
<evidence type="ECO:0000256" key="8">
    <source>
        <dbReference type="ARBA" id="ARBA00023326"/>
    </source>
</evidence>
<dbReference type="InterPro" id="IPR001701">
    <property type="entry name" value="Glyco_hydro_9"/>
</dbReference>
<evidence type="ECO:0000256" key="5">
    <source>
        <dbReference type="ARBA" id="ARBA00023277"/>
    </source>
</evidence>
<proteinExistence type="inferred from homology"/>
<keyword evidence="6 9" id="KW-0326">Glycosidase</keyword>
<dbReference type="KEGG" id="rsz:108810691"/>
<evidence type="ECO:0000313" key="12">
    <source>
        <dbReference type="Proteomes" id="UP000504610"/>
    </source>
</evidence>
<keyword evidence="4 10" id="KW-0136">Cellulose degradation</keyword>
<feature type="active site" evidence="9">
    <location>
        <position position="412"/>
    </location>
</feature>
<accession>A0A6J0JRV5</accession>
<evidence type="ECO:0000256" key="2">
    <source>
        <dbReference type="ARBA" id="ARBA00007072"/>
    </source>
</evidence>
<dbReference type="InterPro" id="IPR012341">
    <property type="entry name" value="6hp_glycosidase-like_sf"/>
</dbReference>
<reference evidence="12" key="1">
    <citation type="journal article" date="2019" name="Database">
        <title>The radish genome database (RadishGD): an integrated information resource for radish genomics.</title>
        <authorList>
            <person name="Yu H.J."/>
            <person name="Baek S."/>
            <person name="Lee Y.J."/>
            <person name="Cho A."/>
            <person name="Mun J.H."/>
        </authorList>
    </citation>
    <scope>NUCLEOTIDE SEQUENCE [LARGE SCALE GENOMIC DNA]</scope>
    <source>
        <strain evidence="12">cv. WK10039</strain>
    </source>
</reference>
<evidence type="ECO:0000313" key="13">
    <source>
        <dbReference type="RefSeq" id="XP_018438288.2"/>
    </source>
</evidence>
<keyword evidence="3 9" id="KW-0378">Hydrolase</keyword>
<protein>
    <recommendedName>
        <fullName evidence="10">Endoglucanase</fullName>
        <ecNumber evidence="10">3.2.1.4</ecNumber>
    </recommendedName>
</protein>
<feature type="signal peptide" evidence="10">
    <location>
        <begin position="1"/>
        <end position="29"/>
    </location>
</feature>
<evidence type="ECO:0000259" key="11">
    <source>
        <dbReference type="Pfam" id="PF00759"/>
    </source>
</evidence>
<feature type="chain" id="PRO_5041012140" description="Endoglucanase" evidence="10">
    <location>
        <begin position="30"/>
        <end position="490"/>
    </location>
</feature>
<keyword evidence="8 9" id="KW-0624">Polysaccharide degradation</keyword>
<dbReference type="GO" id="GO:0030245">
    <property type="term" value="P:cellulose catabolic process"/>
    <property type="evidence" value="ECO:0007669"/>
    <property type="project" value="UniProtKB-KW"/>
</dbReference>
<dbReference type="SUPFAM" id="SSF48208">
    <property type="entry name" value="Six-hairpin glycosidases"/>
    <property type="match status" value="1"/>
</dbReference>
<dbReference type="PROSITE" id="PS00592">
    <property type="entry name" value="GH9_2"/>
    <property type="match status" value="1"/>
</dbReference>
<dbReference type="EC" id="3.2.1.4" evidence="10"/>
<dbReference type="GO" id="GO:0008810">
    <property type="term" value="F:cellulase activity"/>
    <property type="evidence" value="ECO:0007669"/>
    <property type="project" value="UniProtKB-EC"/>
</dbReference>
<dbReference type="RefSeq" id="XP_018438288.2">
    <property type="nucleotide sequence ID" value="XM_018582786.2"/>
</dbReference>
<dbReference type="Gene3D" id="1.50.10.10">
    <property type="match status" value="1"/>
</dbReference>
<evidence type="ECO:0000256" key="6">
    <source>
        <dbReference type="ARBA" id="ARBA00023295"/>
    </source>
</evidence>
<keyword evidence="12" id="KW-1185">Reference proteome</keyword>
<dbReference type="AlphaFoldDB" id="A0A6J0JRV5"/>
<dbReference type="GeneID" id="108810691"/>
<reference evidence="13" key="2">
    <citation type="submission" date="2025-08" db="UniProtKB">
        <authorList>
            <consortium name="RefSeq"/>
        </authorList>
    </citation>
    <scope>IDENTIFICATION</scope>
    <source>
        <tissue evidence="13">Leaf</tissue>
    </source>
</reference>
<evidence type="ECO:0000256" key="1">
    <source>
        <dbReference type="ARBA" id="ARBA00000966"/>
    </source>
</evidence>
<keyword evidence="10" id="KW-0732">Signal</keyword>
<gene>
    <name evidence="13" type="primary">LOC108810691</name>
</gene>
<evidence type="ECO:0000256" key="4">
    <source>
        <dbReference type="ARBA" id="ARBA00023001"/>
    </source>
</evidence>
<feature type="domain" description="Glycoside hydrolase family 9" evidence="11">
    <location>
        <begin position="33"/>
        <end position="486"/>
    </location>
</feature>
<dbReference type="InterPro" id="IPR018221">
    <property type="entry name" value="Glyco_hydro_9_His_AS"/>
</dbReference>
<dbReference type="Proteomes" id="UP000504610">
    <property type="component" value="Chromosome 6"/>
</dbReference>
<dbReference type="OrthoDB" id="10257085at2759"/>
<dbReference type="PANTHER" id="PTHR22298">
    <property type="entry name" value="ENDO-1,4-BETA-GLUCANASE"/>
    <property type="match status" value="1"/>
</dbReference>